<name>A0AAD8SA90_LOLMU</name>
<protein>
    <submittedName>
        <fullName evidence="2">Uncharacterized protein</fullName>
    </submittedName>
</protein>
<reference evidence="2" key="1">
    <citation type="submission" date="2023-07" db="EMBL/GenBank/DDBJ databases">
        <title>A chromosome-level genome assembly of Lolium multiflorum.</title>
        <authorList>
            <person name="Chen Y."/>
            <person name="Copetti D."/>
            <person name="Kolliker R."/>
            <person name="Studer B."/>
        </authorList>
    </citation>
    <scope>NUCLEOTIDE SEQUENCE</scope>
    <source>
        <strain evidence="2">02402/16</strain>
        <tissue evidence="2">Leaf</tissue>
    </source>
</reference>
<evidence type="ECO:0000313" key="3">
    <source>
        <dbReference type="Proteomes" id="UP001231189"/>
    </source>
</evidence>
<dbReference type="PANTHER" id="PTHR34805">
    <property type="entry name" value="PROTEIN MODIFIER OF SNC1 1"/>
    <property type="match status" value="1"/>
</dbReference>
<feature type="region of interest" description="Disordered" evidence="1">
    <location>
        <begin position="185"/>
        <end position="220"/>
    </location>
</feature>
<feature type="region of interest" description="Disordered" evidence="1">
    <location>
        <begin position="1179"/>
        <end position="1206"/>
    </location>
</feature>
<dbReference type="Proteomes" id="UP001231189">
    <property type="component" value="Unassembled WGS sequence"/>
</dbReference>
<keyword evidence="3" id="KW-1185">Reference proteome</keyword>
<accession>A0AAD8SA90</accession>
<dbReference type="PANTHER" id="PTHR34805:SF2">
    <property type="entry name" value="BAT2 N-TERMINAL DOMAIN-CONTAINING PROTEIN"/>
    <property type="match status" value="1"/>
</dbReference>
<proteinExistence type="predicted"/>
<comment type="caution">
    <text evidence="2">The sequence shown here is derived from an EMBL/GenBank/DDBJ whole genome shotgun (WGS) entry which is preliminary data.</text>
</comment>
<dbReference type="EMBL" id="JAUUTY010000004">
    <property type="protein sequence ID" value="KAK1647711.1"/>
    <property type="molecule type" value="Genomic_DNA"/>
</dbReference>
<feature type="region of interest" description="Disordered" evidence="1">
    <location>
        <begin position="15"/>
        <end position="144"/>
    </location>
</feature>
<feature type="compositionally biased region" description="Low complexity" evidence="1">
    <location>
        <begin position="102"/>
        <end position="115"/>
    </location>
</feature>
<dbReference type="AlphaFoldDB" id="A0AAD8SA90"/>
<feature type="compositionally biased region" description="Gly residues" evidence="1">
    <location>
        <begin position="1181"/>
        <end position="1191"/>
    </location>
</feature>
<feature type="compositionally biased region" description="Basic and acidic residues" evidence="1">
    <location>
        <begin position="1195"/>
        <end position="1206"/>
    </location>
</feature>
<feature type="region of interest" description="Disordered" evidence="1">
    <location>
        <begin position="740"/>
        <end position="763"/>
    </location>
</feature>
<evidence type="ECO:0000313" key="2">
    <source>
        <dbReference type="EMBL" id="KAK1647711.1"/>
    </source>
</evidence>
<organism evidence="2 3">
    <name type="scientific">Lolium multiflorum</name>
    <name type="common">Italian ryegrass</name>
    <name type="synonym">Lolium perenne subsp. multiflorum</name>
    <dbReference type="NCBI Taxonomy" id="4521"/>
    <lineage>
        <taxon>Eukaryota</taxon>
        <taxon>Viridiplantae</taxon>
        <taxon>Streptophyta</taxon>
        <taxon>Embryophyta</taxon>
        <taxon>Tracheophyta</taxon>
        <taxon>Spermatophyta</taxon>
        <taxon>Magnoliopsida</taxon>
        <taxon>Liliopsida</taxon>
        <taxon>Poales</taxon>
        <taxon>Poaceae</taxon>
        <taxon>BOP clade</taxon>
        <taxon>Pooideae</taxon>
        <taxon>Poodae</taxon>
        <taxon>Poeae</taxon>
        <taxon>Poeae Chloroplast Group 2 (Poeae type)</taxon>
        <taxon>Loliodinae</taxon>
        <taxon>Loliinae</taxon>
        <taxon>Lolium</taxon>
    </lineage>
</organism>
<dbReference type="GO" id="GO:0040029">
    <property type="term" value="P:epigenetic regulation of gene expression"/>
    <property type="evidence" value="ECO:0007669"/>
    <property type="project" value="TreeGrafter"/>
</dbReference>
<evidence type="ECO:0000256" key="1">
    <source>
        <dbReference type="SAM" id="MobiDB-lite"/>
    </source>
</evidence>
<sequence length="1254" mass="136784">MVVVAAAADGRGSVALAPTGWAGVPPTRKPDARAPTPVNFPGHRLNSHGLSRRNEETVPKGTAAWGNKSALPSSNAWGSPWVLDHKNDGASASPSHMDGRPSSRGSSTSSSTIGSDFLDLPSHHLPTAASRPLSTETRSGSLQLSGFPDSYTNVLKAPFRNVGRRAPTSQGKGFSLSLDDFPELGSKNSASNSQQGRWPTVGSGMAATQDEQGKNPITGTGEEISSWSYEHESISGMNYMLKGGDPISAAKLTRRAEQPQLHGPKGPNICMPPPWVDYWHPPPDQPPDEDGILHRGEAQYGSYKNADPIGFPAEPLAHFGQSTLNKKVAARQHTGHGGHFSDNRDPSHPHMPADCCAINQPCHVLLKVKNGCADVLEIEKQPIIKKDLALLEKIKCLNIKARNLRALNLANTRSSLPKESKVEHPKSINVEADHAAEYVPFSAVTSEVGPAFDKLNSVSESSSSVPTKPSNVPAKGVVVVGLSEEQVTEYSEPGKGGKSANCHPYGRGDISGYGLDCSAQDIPSNGHGWEEYSMVDSSHGVVTADAQQDQLFSGNASQQAHVTAADKVSNWLDCEFQHSRMRDLSSQAAKQLHDAENWISQQKANAITKLEELRRYQSIQSHKSNDAPPEADNMYCKQKAQGDGTTSSTAGTHCIVSADGLSVPQPVNGVKVTEVSIGSSPASNTSGVIKGPWIYNVMSSAKKTEVNMIEYIANESTPLSHDNSAPEHLRMENRRRHFDSRERNMTDSKTLADTKGAEAKSHEDLLTRNKNIRRDSEAIRPAATLVFGNQKNSTKVSSVHKTAINGSTIPAKVTSVKGLIVGSIMIEDVSLASVNPEWAAAPKEVHDTATSLSRLQQVKKSEKNQHGLQLAEDSVSNDSAMYKTIKQTGKKEVLAEGCPNGMAAATEPSESHSMVLENVATTKKSEVGWHAHEPLHEELQQQNGVPILPGENQTSYDKEAPASSTEVKVTTELNDWLDRKTTLDYQGRPGGPWKQKSDGLASRVQNVAEPADYFNVANVVRQSSDQWQQGAEQFESKTDDGTVDHSKQTQMVPWPDNTWVKHRATDNPRRYHVEGPRNAVSRSGYEERASRRHLFHESPAPSRLRWMPKYTFHPPSDAQDNGVSEWFHDSHQIAEGDGGVDLQGGEGNVSMSFVDENLMIWNEKEWEYQQPFPAPHRLGQQQGGRGHGWYQGSGRDTDVDSQRGRGRHSEYHFVEPVRYRHAAPDIQWNLGGADNHRPLVSPSAGVHMQRRYYI</sequence>
<feature type="compositionally biased region" description="Polar residues" evidence="1">
    <location>
        <begin position="132"/>
        <end position="144"/>
    </location>
</feature>
<feature type="compositionally biased region" description="Polar residues" evidence="1">
    <location>
        <begin position="186"/>
        <end position="197"/>
    </location>
</feature>
<dbReference type="InterPro" id="IPR038808">
    <property type="entry name" value="MOS1-like"/>
</dbReference>
<gene>
    <name evidence="2" type="ORF">QYE76_065516</name>
</gene>